<dbReference type="GO" id="GO:0016020">
    <property type="term" value="C:membrane"/>
    <property type="evidence" value="ECO:0007669"/>
    <property type="project" value="UniProtKB-SubCell"/>
</dbReference>
<evidence type="ECO:0000259" key="6">
    <source>
        <dbReference type="PROSITE" id="PS50801"/>
    </source>
</evidence>
<proteinExistence type="predicted"/>
<dbReference type="Pfam" id="PF00916">
    <property type="entry name" value="Sulfate_transp"/>
    <property type="match status" value="1"/>
</dbReference>
<dbReference type="SUPFAM" id="SSF52091">
    <property type="entry name" value="SpoIIaa-like"/>
    <property type="match status" value="1"/>
</dbReference>
<dbReference type="STRING" id="1149755.A0A2J6SA67"/>
<dbReference type="CDD" id="cd07042">
    <property type="entry name" value="STAS_SulP_like_sulfate_transporter"/>
    <property type="match status" value="1"/>
</dbReference>
<evidence type="ECO:0000256" key="3">
    <source>
        <dbReference type="ARBA" id="ARBA00022989"/>
    </source>
</evidence>
<dbReference type="PANTHER" id="PTHR11814">
    <property type="entry name" value="SULFATE TRANSPORTER"/>
    <property type="match status" value="1"/>
</dbReference>
<dbReference type="AlphaFoldDB" id="A0A2J6SA67"/>
<dbReference type="Proteomes" id="UP000235786">
    <property type="component" value="Unassembled WGS sequence"/>
</dbReference>
<evidence type="ECO:0000256" key="1">
    <source>
        <dbReference type="ARBA" id="ARBA00004141"/>
    </source>
</evidence>
<accession>A0A2J6SA67</accession>
<name>A0A2J6SA67_HYAVF</name>
<dbReference type="Gene3D" id="3.30.750.24">
    <property type="entry name" value="STAS domain"/>
    <property type="match status" value="1"/>
</dbReference>
<gene>
    <name evidence="7" type="ORF">L207DRAFT_628266</name>
</gene>
<dbReference type="InterPro" id="IPR001902">
    <property type="entry name" value="SLC26A/SulP_fam"/>
</dbReference>
<evidence type="ECO:0000256" key="2">
    <source>
        <dbReference type="ARBA" id="ARBA00022692"/>
    </source>
</evidence>
<dbReference type="InterPro" id="IPR011547">
    <property type="entry name" value="SLC26A/SulP_dom"/>
</dbReference>
<sequence>MGFISAKVAALKQDANFSRVGRGVVLGARGLRAGTGRYFSNKVPIVQWVTGYVPKWFIGDAIAGSSVGMLLFPQAVMYSTLAGVPVQQALLASWLPGVIYTIMGTTKDLSTGPTSTTALLTGQIVLSLVPFKVPPPLVAVVVSFCIGIWSLILGAFNFGFIFDLLSLPMVLGLLVAIGNVVIVSQLPTILGLTGISPVFIEMMPQIINKIGQSKPTSIGLAAASIVLLAFLQFVGKKWGHKNEIVRIITLQRSLLVISIFTLVSFFLNKDLEQPLWQVVGPITTELPTPQIPVMALVQRLFVPTLALAITIMLEHVAFAKAFGRKNGYSVNASQEMFYLGVVNVVNSFFGGMPVGGGDLPRAAVNSASGVRSPLGGIFTSVTVLGGMYAGSGFLQYIPMPTIAGVILVATIDQMPPMAYMWQFWRISFTDFGAFLMTFNVSMVVSNTIGIGLGLGIMIFYTIFRLMFSRPSTILSIDLENVYSSITPPWWVKDDRIPPGTQVIKLETDVIFVNAERIKRHIVNTAFTYQFGIPITQSQNLERAWNYRRDKHVERLRRLAGVSNTDTFIPRLRVLVLDLSATSFIDASGMQTFEDIKNELRSYGGPRVEMRFVGLNKEVQHRFKRAGWKLVSPYDDEDETQTVEEELERLHETKDLIFEHLPHAVMYQPQGRPSITDFDFDDLDMKKH</sequence>
<feature type="transmembrane region" description="Helical" evidence="5">
    <location>
        <begin position="137"/>
        <end position="158"/>
    </location>
</feature>
<keyword evidence="3 5" id="KW-1133">Transmembrane helix</keyword>
<keyword evidence="4 5" id="KW-0472">Membrane</keyword>
<dbReference type="EMBL" id="KZ613938">
    <property type="protein sequence ID" value="PMD47655.1"/>
    <property type="molecule type" value="Genomic_DNA"/>
</dbReference>
<evidence type="ECO:0000313" key="7">
    <source>
        <dbReference type="EMBL" id="PMD47655.1"/>
    </source>
</evidence>
<evidence type="ECO:0000256" key="4">
    <source>
        <dbReference type="ARBA" id="ARBA00023136"/>
    </source>
</evidence>
<organism evidence="7 8">
    <name type="scientific">Hyaloscypha variabilis (strain UAMH 11265 / GT02V1 / F)</name>
    <name type="common">Meliniomyces variabilis</name>
    <dbReference type="NCBI Taxonomy" id="1149755"/>
    <lineage>
        <taxon>Eukaryota</taxon>
        <taxon>Fungi</taxon>
        <taxon>Dikarya</taxon>
        <taxon>Ascomycota</taxon>
        <taxon>Pezizomycotina</taxon>
        <taxon>Leotiomycetes</taxon>
        <taxon>Helotiales</taxon>
        <taxon>Hyaloscyphaceae</taxon>
        <taxon>Hyaloscypha</taxon>
        <taxon>Hyaloscypha variabilis</taxon>
    </lineage>
</organism>
<keyword evidence="8" id="KW-1185">Reference proteome</keyword>
<feature type="transmembrane region" description="Helical" evidence="5">
    <location>
        <begin position="247"/>
        <end position="267"/>
    </location>
</feature>
<comment type="subcellular location">
    <subcellularLocation>
        <location evidence="1">Membrane</location>
        <topology evidence="1">Multi-pass membrane protein</topology>
    </subcellularLocation>
</comment>
<feature type="transmembrane region" description="Helical" evidence="5">
    <location>
        <begin position="215"/>
        <end position="235"/>
    </location>
</feature>
<dbReference type="InterPro" id="IPR036513">
    <property type="entry name" value="STAS_dom_sf"/>
</dbReference>
<protein>
    <recommendedName>
        <fullName evidence="6">STAS domain-containing protein</fullName>
    </recommendedName>
</protein>
<keyword evidence="2 5" id="KW-0812">Transmembrane</keyword>
<feature type="transmembrane region" description="Helical" evidence="5">
    <location>
        <begin position="335"/>
        <end position="354"/>
    </location>
</feature>
<feature type="transmembrane region" description="Helical" evidence="5">
    <location>
        <begin position="170"/>
        <end position="195"/>
    </location>
</feature>
<feature type="transmembrane region" description="Helical" evidence="5">
    <location>
        <begin position="300"/>
        <end position="323"/>
    </location>
</feature>
<dbReference type="PROSITE" id="PS50801">
    <property type="entry name" value="STAS"/>
    <property type="match status" value="1"/>
</dbReference>
<dbReference type="Pfam" id="PF01740">
    <property type="entry name" value="STAS"/>
    <property type="match status" value="1"/>
</dbReference>
<evidence type="ECO:0000313" key="8">
    <source>
        <dbReference type="Proteomes" id="UP000235786"/>
    </source>
</evidence>
<dbReference type="InterPro" id="IPR002645">
    <property type="entry name" value="STAS_dom"/>
</dbReference>
<dbReference type="OrthoDB" id="288203at2759"/>
<evidence type="ECO:0000256" key="5">
    <source>
        <dbReference type="SAM" id="Phobius"/>
    </source>
</evidence>
<reference evidence="7 8" key="1">
    <citation type="submission" date="2016-04" db="EMBL/GenBank/DDBJ databases">
        <title>A degradative enzymes factory behind the ericoid mycorrhizal symbiosis.</title>
        <authorList>
            <consortium name="DOE Joint Genome Institute"/>
            <person name="Martino E."/>
            <person name="Morin E."/>
            <person name="Grelet G."/>
            <person name="Kuo A."/>
            <person name="Kohler A."/>
            <person name="Daghino S."/>
            <person name="Barry K."/>
            <person name="Choi C."/>
            <person name="Cichocki N."/>
            <person name="Clum A."/>
            <person name="Copeland A."/>
            <person name="Hainaut M."/>
            <person name="Haridas S."/>
            <person name="Labutti K."/>
            <person name="Lindquist E."/>
            <person name="Lipzen A."/>
            <person name="Khouja H.-R."/>
            <person name="Murat C."/>
            <person name="Ohm R."/>
            <person name="Olson A."/>
            <person name="Spatafora J."/>
            <person name="Veneault-Fourrey C."/>
            <person name="Henrissat B."/>
            <person name="Grigoriev I."/>
            <person name="Martin F."/>
            <person name="Perotto S."/>
        </authorList>
    </citation>
    <scope>NUCLEOTIDE SEQUENCE [LARGE SCALE GENOMIC DNA]</scope>
    <source>
        <strain evidence="7 8">F</strain>
    </source>
</reference>
<feature type="domain" description="STAS" evidence="6">
    <location>
        <begin position="498"/>
        <end position="649"/>
    </location>
</feature>
<feature type="transmembrane region" description="Helical" evidence="5">
    <location>
        <begin position="448"/>
        <end position="467"/>
    </location>
</feature>
<dbReference type="GO" id="GO:0055085">
    <property type="term" value="P:transmembrane transport"/>
    <property type="evidence" value="ECO:0007669"/>
    <property type="project" value="InterPro"/>
</dbReference>